<dbReference type="InterPro" id="IPR042175">
    <property type="entry name" value="Cell/Rod_MreC_2"/>
</dbReference>
<evidence type="ECO:0000256" key="3">
    <source>
        <dbReference type="ARBA" id="ARBA00022960"/>
    </source>
</evidence>
<comment type="function">
    <text evidence="5">Involved in formation and maintenance of cell shape.</text>
</comment>
<evidence type="ECO:0000256" key="4">
    <source>
        <dbReference type="ARBA" id="ARBA00032089"/>
    </source>
</evidence>
<organism evidence="9 10">
    <name type="scientific">Clostridium bornimense</name>
    <dbReference type="NCBI Taxonomy" id="1216932"/>
    <lineage>
        <taxon>Bacteria</taxon>
        <taxon>Bacillati</taxon>
        <taxon>Bacillota</taxon>
        <taxon>Clostridia</taxon>
        <taxon>Eubacteriales</taxon>
        <taxon>Clostridiaceae</taxon>
        <taxon>Clostridium</taxon>
    </lineage>
</organism>
<reference evidence="9 10" key="1">
    <citation type="submission" date="2013-11" db="EMBL/GenBank/DDBJ databases">
        <title>Complete genome sequence of Clostridum sp. M2/40.</title>
        <authorList>
            <person name="Wibberg D."/>
            <person name="Puehler A."/>
            <person name="Schlueter A."/>
        </authorList>
    </citation>
    <scope>NUCLEOTIDE SEQUENCE [LARGE SCALE GENOMIC DNA]</scope>
    <source>
        <strain evidence="10">M2/40</strain>
    </source>
</reference>
<feature type="coiled-coil region" evidence="6">
    <location>
        <begin position="68"/>
        <end position="112"/>
    </location>
</feature>
<keyword evidence="3 5" id="KW-0133">Cell shape</keyword>
<comment type="similarity">
    <text evidence="1 5">Belongs to the MreC family.</text>
</comment>
<evidence type="ECO:0000256" key="1">
    <source>
        <dbReference type="ARBA" id="ARBA00009369"/>
    </source>
</evidence>
<accession>W6SG40</accession>
<evidence type="ECO:0000256" key="5">
    <source>
        <dbReference type="PIRNR" id="PIRNR038471"/>
    </source>
</evidence>
<dbReference type="Gene3D" id="2.40.10.350">
    <property type="entry name" value="Rod shape-determining protein MreC, domain 2"/>
    <property type="match status" value="1"/>
</dbReference>
<dbReference type="GO" id="GO:0008360">
    <property type="term" value="P:regulation of cell shape"/>
    <property type="evidence" value="ECO:0007669"/>
    <property type="project" value="UniProtKB-KW"/>
</dbReference>
<feature type="compositionally biased region" description="Low complexity" evidence="7">
    <location>
        <begin position="193"/>
        <end position="206"/>
    </location>
</feature>
<dbReference type="Pfam" id="PF04085">
    <property type="entry name" value="MreC"/>
    <property type="match status" value="1"/>
</dbReference>
<feature type="region of interest" description="Disordered" evidence="7">
    <location>
        <begin position="193"/>
        <end position="223"/>
    </location>
</feature>
<dbReference type="PATRIC" id="fig|1216932.3.peg.1504"/>
<dbReference type="PIRSF" id="PIRSF038471">
    <property type="entry name" value="MreC"/>
    <property type="match status" value="1"/>
</dbReference>
<dbReference type="InterPro" id="IPR007221">
    <property type="entry name" value="MreC"/>
</dbReference>
<dbReference type="HOGENOM" id="CLU_042663_1_2_9"/>
<dbReference type="STRING" id="1216932.CM240_1511"/>
<dbReference type="eggNOG" id="COG1792">
    <property type="taxonomic scope" value="Bacteria"/>
</dbReference>
<evidence type="ECO:0000259" key="8">
    <source>
        <dbReference type="Pfam" id="PF04085"/>
    </source>
</evidence>
<dbReference type="Proteomes" id="UP000019426">
    <property type="component" value="Chromosome M2/40_rep1"/>
</dbReference>
<proteinExistence type="inferred from homology"/>
<gene>
    <name evidence="9" type="ORF">CM240_1511</name>
</gene>
<dbReference type="PANTHER" id="PTHR34138">
    <property type="entry name" value="CELL SHAPE-DETERMINING PROTEIN MREC"/>
    <property type="match status" value="1"/>
</dbReference>
<dbReference type="InterPro" id="IPR042177">
    <property type="entry name" value="Cell/Rod_1"/>
</dbReference>
<dbReference type="OrthoDB" id="9792313at2"/>
<evidence type="ECO:0000256" key="7">
    <source>
        <dbReference type="SAM" id="MobiDB-lite"/>
    </source>
</evidence>
<keyword evidence="6" id="KW-0175">Coiled coil</keyword>
<feature type="domain" description="Rod shape-determining protein MreC beta-barrel core" evidence="8">
    <location>
        <begin position="123"/>
        <end position="296"/>
    </location>
</feature>
<evidence type="ECO:0000256" key="6">
    <source>
        <dbReference type="SAM" id="Coils"/>
    </source>
</evidence>
<dbReference type="InterPro" id="IPR055342">
    <property type="entry name" value="MreC_beta-barrel_core"/>
</dbReference>
<evidence type="ECO:0000313" key="9">
    <source>
        <dbReference type="EMBL" id="CDM68670.1"/>
    </source>
</evidence>
<protein>
    <recommendedName>
        <fullName evidence="2 5">Cell shape-determining protein MreC</fullName>
    </recommendedName>
    <alternativeName>
        <fullName evidence="4 5">Cell shape protein MreC</fullName>
    </alternativeName>
</protein>
<dbReference type="KEGG" id="clt:CM240_1511"/>
<dbReference type="AlphaFoldDB" id="W6SG40"/>
<dbReference type="Gene3D" id="2.40.10.340">
    <property type="entry name" value="Rod shape-determining protein MreC, domain 1"/>
    <property type="match status" value="1"/>
</dbReference>
<dbReference type="GO" id="GO:0005886">
    <property type="term" value="C:plasma membrane"/>
    <property type="evidence" value="ECO:0007669"/>
    <property type="project" value="TreeGrafter"/>
</dbReference>
<sequence>MKKFLRNKLTVVIIILSVAFLSLITYSAKTQNNNIIANSVGSGTGKIGGFFYTVGSEIKGFFSNIFYASSIKSENEELQLKNTELEKKAVAYDNLIEENEELRKMLEFKETRGEYDYVGADITGSSGEGWLQSFIINKGSDDGMKEGLVAISPNGSLVGVIKNVSKSWSEIETVTSPNVSIACYISKVTADINDTNNENNGDNTDNQSVNDAPNGVLKGISTNKQTNPRAEINYIPIQSDVNKDDLVLTSGLGKLYPKDIVIGKVLEVKEETGKGMKVATVVPNVEFNKLNGVLIVIPKDGVSVDGEVKY</sequence>
<dbReference type="EMBL" id="HG917868">
    <property type="protein sequence ID" value="CDM68670.1"/>
    <property type="molecule type" value="Genomic_DNA"/>
</dbReference>
<dbReference type="RefSeq" id="WP_044037926.1">
    <property type="nucleotide sequence ID" value="NZ_HG917868.1"/>
</dbReference>
<name>W6SG40_9CLOT</name>
<evidence type="ECO:0000256" key="2">
    <source>
        <dbReference type="ARBA" id="ARBA00013855"/>
    </source>
</evidence>
<keyword evidence="10" id="KW-1185">Reference proteome</keyword>
<dbReference type="PANTHER" id="PTHR34138:SF1">
    <property type="entry name" value="CELL SHAPE-DETERMINING PROTEIN MREC"/>
    <property type="match status" value="1"/>
</dbReference>
<evidence type="ECO:0000313" key="10">
    <source>
        <dbReference type="Proteomes" id="UP000019426"/>
    </source>
</evidence>